<dbReference type="SUPFAM" id="SSF53756">
    <property type="entry name" value="UDP-Glycosyltransferase/glycogen phosphorylase"/>
    <property type="match status" value="1"/>
</dbReference>
<reference evidence="1" key="1">
    <citation type="submission" date="2018-05" db="EMBL/GenBank/DDBJ databases">
        <authorList>
            <person name="Lanie J.A."/>
            <person name="Ng W.-L."/>
            <person name="Kazmierczak K.M."/>
            <person name="Andrzejewski T.M."/>
            <person name="Davidsen T.M."/>
            <person name="Wayne K.J."/>
            <person name="Tettelin H."/>
            <person name="Glass J.I."/>
            <person name="Rusch D."/>
            <person name="Podicherti R."/>
            <person name="Tsui H.-C.T."/>
            <person name="Winkler M.E."/>
        </authorList>
    </citation>
    <scope>NUCLEOTIDE SEQUENCE</scope>
</reference>
<evidence type="ECO:0000313" key="1">
    <source>
        <dbReference type="EMBL" id="SVC04231.1"/>
    </source>
</evidence>
<evidence type="ECO:0008006" key="2">
    <source>
        <dbReference type="Google" id="ProtNLM"/>
    </source>
</evidence>
<gene>
    <name evidence="1" type="ORF">METZ01_LOCUS257085</name>
</gene>
<sequence>DRFLPEPSLEKQPELHIHIVVPNEFQTWGKYNIGITAGAEFTAVRPEWLEGLNRMDLNIVPSEFTKEWIVKTKFDKTNEETKEKVGELLLDKPIEVLFEGYDESIYGNKSADDDINTELNSIKEDFCFLFTGHWLQGGLGNDRKDVGALIKIFYESFGKKLKKPALILKTCGSTPSVVDRHEVLGKIDQIKKQFPGQNLPPVYLLHGDLTDNQMNALYHHPKVKAMVMFTHGEGFGRPLLEFSTTGKPILVSNWSGHLDFLKKDAVTLIKGRLTDVPKDAFPENIYQEGAQWFTCYFDVVKKELIKCFKQYKKYNKKASRQKVYAKNFTRQKMTEKLGMIIDKYVPEFPTEVA</sequence>
<dbReference type="EMBL" id="UINC01070240">
    <property type="protein sequence ID" value="SVC04231.1"/>
    <property type="molecule type" value="Genomic_DNA"/>
</dbReference>
<dbReference type="Gene3D" id="3.40.50.2000">
    <property type="entry name" value="Glycogen Phosphorylase B"/>
    <property type="match status" value="1"/>
</dbReference>
<feature type="non-terminal residue" evidence="1">
    <location>
        <position position="353"/>
    </location>
</feature>
<dbReference type="PANTHER" id="PTHR46656">
    <property type="entry name" value="PUTATIVE-RELATED"/>
    <property type="match status" value="1"/>
</dbReference>
<protein>
    <recommendedName>
        <fullName evidence="2">Glycosyl transferase family 1 domain-containing protein</fullName>
    </recommendedName>
</protein>
<name>A0A382J054_9ZZZZ</name>
<organism evidence="1">
    <name type="scientific">marine metagenome</name>
    <dbReference type="NCBI Taxonomy" id="408172"/>
    <lineage>
        <taxon>unclassified sequences</taxon>
        <taxon>metagenomes</taxon>
        <taxon>ecological metagenomes</taxon>
    </lineage>
</organism>
<feature type="non-terminal residue" evidence="1">
    <location>
        <position position="1"/>
    </location>
</feature>
<dbReference type="AlphaFoldDB" id="A0A382J054"/>
<dbReference type="PANTHER" id="PTHR46656:SF3">
    <property type="entry name" value="PUTATIVE-RELATED"/>
    <property type="match status" value="1"/>
</dbReference>
<proteinExistence type="predicted"/>
<accession>A0A382J054</accession>